<dbReference type="EMBL" id="JBHTGP010000013">
    <property type="protein sequence ID" value="MFD0688313.1"/>
    <property type="molecule type" value="Genomic_DNA"/>
</dbReference>
<gene>
    <name evidence="2" type="ORF">ACFQZM_27720</name>
</gene>
<feature type="compositionally biased region" description="Low complexity" evidence="1">
    <location>
        <begin position="11"/>
        <end position="20"/>
    </location>
</feature>
<keyword evidence="3" id="KW-1185">Reference proteome</keyword>
<dbReference type="Proteomes" id="UP001597063">
    <property type="component" value="Unassembled WGS sequence"/>
</dbReference>
<comment type="caution">
    <text evidence="2">The sequence shown here is derived from an EMBL/GenBank/DDBJ whole genome shotgun (WGS) entry which is preliminary data.</text>
</comment>
<evidence type="ECO:0008006" key="4">
    <source>
        <dbReference type="Google" id="ProtNLM"/>
    </source>
</evidence>
<feature type="region of interest" description="Disordered" evidence="1">
    <location>
        <begin position="68"/>
        <end position="113"/>
    </location>
</feature>
<proteinExistence type="predicted"/>
<feature type="compositionally biased region" description="Pro residues" evidence="1">
    <location>
        <begin position="1"/>
        <end position="10"/>
    </location>
</feature>
<name>A0ABW2XS91_9ACTN</name>
<evidence type="ECO:0000313" key="2">
    <source>
        <dbReference type="EMBL" id="MFD0688313.1"/>
    </source>
</evidence>
<evidence type="ECO:0000256" key="1">
    <source>
        <dbReference type="SAM" id="MobiDB-lite"/>
    </source>
</evidence>
<sequence length="128" mass="13723">MPPPDDPAGPPAARSADGPGTPRRPSERAGPLIERAKQRIARADQLMERADQRIERANQRIEHANRLLAATGDRLSPRRAPTPISTGEVVAPTAGRGSARTGGDGNAGSGQRAEPFPRIWVDVAIRRR</sequence>
<protein>
    <recommendedName>
        <fullName evidence="4">DUF3618 domain-containing protein</fullName>
    </recommendedName>
</protein>
<accession>A0ABW2XS91</accession>
<reference evidence="3" key="1">
    <citation type="journal article" date="2019" name="Int. J. Syst. Evol. Microbiol.">
        <title>The Global Catalogue of Microorganisms (GCM) 10K type strain sequencing project: providing services to taxonomists for standard genome sequencing and annotation.</title>
        <authorList>
            <consortium name="The Broad Institute Genomics Platform"/>
            <consortium name="The Broad Institute Genome Sequencing Center for Infectious Disease"/>
            <person name="Wu L."/>
            <person name="Ma J."/>
        </authorList>
    </citation>
    <scope>NUCLEOTIDE SEQUENCE [LARGE SCALE GENOMIC DNA]</scope>
    <source>
        <strain evidence="3">JCM 9371</strain>
    </source>
</reference>
<dbReference type="RefSeq" id="WP_131761762.1">
    <property type="nucleotide sequence ID" value="NZ_CAACUY010000186.1"/>
</dbReference>
<organism evidence="2 3">
    <name type="scientific">Actinomadura fibrosa</name>
    <dbReference type="NCBI Taxonomy" id="111802"/>
    <lineage>
        <taxon>Bacteria</taxon>
        <taxon>Bacillati</taxon>
        <taxon>Actinomycetota</taxon>
        <taxon>Actinomycetes</taxon>
        <taxon>Streptosporangiales</taxon>
        <taxon>Thermomonosporaceae</taxon>
        <taxon>Actinomadura</taxon>
    </lineage>
</organism>
<feature type="region of interest" description="Disordered" evidence="1">
    <location>
        <begin position="1"/>
        <end position="36"/>
    </location>
</feature>
<evidence type="ECO:0000313" key="3">
    <source>
        <dbReference type="Proteomes" id="UP001597063"/>
    </source>
</evidence>